<feature type="transmembrane region" description="Helical" evidence="8">
    <location>
        <begin position="134"/>
        <end position="158"/>
    </location>
</feature>
<evidence type="ECO:0000256" key="4">
    <source>
        <dbReference type="ARBA" id="ARBA00022475"/>
    </source>
</evidence>
<dbReference type="GO" id="GO:0005886">
    <property type="term" value="C:plasma membrane"/>
    <property type="evidence" value="ECO:0007669"/>
    <property type="project" value="UniProtKB-SubCell"/>
</dbReference>
<evidence type="ECO:0000313" key="10">
    <source>
        <dbReference type="EMBL" id="APG26185.1"/>
    </source>
</evidence>
<gene>
    <name evidence="10" type="ORF">A7E75_04775</name>
</gene>
<dbReference type="CDD" id="cd17320">
    <property type="entry name" value="MFS_MdfA_MDR_like"/>
    <property type="match status" value="1"/>
</dbReference>
<feature type="transmembrane region" description="Helical" evidence="8">
    <location>
        <begin position="252"/>
        <end position="272"/>
    </location>
</feature>
<dbReference type="PANTHER" id="PTHR23502:SF132">
    <property type="entry name" value="POLYAMINE TRANSPORTER 2-RELATED"/>
    <property type="match status" value="1"/>
</dbReference>
<keyword evidence="4" id="KW-1003">Cell membrane</keyword>
<feature type="transmembrane region" description="Helical" evidence="8">
    <location>
        <begin position="101"/>
        <end position="122"/>
    </location>
</feature>
<accession>A0A1L3GJX3</accession>
<evidence type="ECO:0000313" key="11">
    <source>
        <dbReference type="Proteomes" id="UP000182264"/>
    </source>
</evidence>
<feature type="domain" description="Major facilitator superfamily (MFS) profile" evidence="9">
    <location>
        <begin position="7"/>
        <end position="392"/>
    </location>
</feature>
<dbReference type="STRING" id="29542.A6070_13420"/>
<evidence type="ECO:0000256" key="6">
    <source>
        <dbReference type="ARBA" id="ARBA00022989"/>
    </source>
</evidence>
<comment type="similarity">
    <text evidence="2">Belongs to the major facilitator superfamily. Bcr/CmlA family.</text>
</comment>
<dbReference type="InterPro" id="IPR020846">
    <property type="entry name" value="MFS_dom"/>
</dbReference>
<dbReference type="SUPFAM" id="SSF103473">
    <property type="entry name" value="MFS general substrate transporter"/>
    <property type="match status" value="1"/>
</dbReference>
<feature type="transmembrane region" description="Helical" evidence="8">
    <location>
        <begin position="205"/>
        <end position="232"/>
    </location>
</feature>
<organism evidence="10 11">
    <name type="scientific">Syntrophotalea acetylenica</name>
    <name type="common">Pelobacter acetylenicus</name>
    <dbReference type="NCBI Taxonomy" id="29542"/>
    <lineage>
        <taxon>Bacteria</taxon>
        <taxon>Pseudomonadati</taxon>
        <taxon>Thermodesulfobacteriota</taxon>
        <taxon>Desulfuromonadia</taxon>
        <taxon>Desulfuromonadales</taxon>
        <taxon>Syntrophotaleaceae</taxon>
        <taxon>Syntrophotalea</taxon>
    </lineage>
</organism>
<dbReference type="Proteomes" id="UP000182264">
    <property type="component" value="Chromosome"/>
</dbReference>
<dbReference type="Gene3D" id="1.20.1720.10">
    <property type="entry name" value="Multidrug resistance protein D"/>
    <property type="match status" value="1"/>
</dbReference>
<evidence type="ECO:0000256" key="7">
    <source>
        <dbReference type="ARBA" id="ARBA00023136"/>
    </source>
</evidence>
<keyword evidence="3" id="KW-0813">Transport</keyword>
<evidence type="ECO:0000259" key="9">
    <source>
        <dbReference type="PROSITE" id="PS50850"/>
    </source>
</evidence>
<feature type="transmembrane region" description="Helical" evidence="8">
    <location>
        <begin position="46"/>
        <end position="65"/>
    </location>
</feature>
<evidence type="ECO:0000256" key="5">
    <source>
        <dbReference type="ARBA" id="ARBA00022692"/>
    </source>
</evidence>
<keyword evidence="5 8" id="KW-0812">Transmembrane</keyword>
<dbReference type="AlphaFoldDB" id="A0A1L3GJX3"/>
<feature type="transmembrane region" description="Helical" evidence="8">
    <location>
        <begin position="370"/>
        <end position="389"/>
    </location>
</feature>
<evidence type="ECO:0000256" key="3">
    <source>
        <dbReference type="ARBA" id="ARBA00022448"/>
    </source>
</evidence>
<evidence type="ECO:0000256" key="2">
    <source>
        <dbReference type="ARBA" id="ARBA00006236"/>
    </source>
</evidence>
<feature type="transmembrane region" description="Helical" evidence="8">
    <location>
        <begin position="310"/>
        <end position="331"/>
    </location>
</feature>
<dbReference type="PANTHER" id="PTHR23502">
    <property type="entry name" value="MAJOR FACILITATOR SUPERFAMILY"/>
    <property type="match status" value="1"/>
</dbReference>
<dbReference type="InterPro" id="IPR036259">
    <property type="entry name" value="MFS_trans_sf"/>
</dbReference>
<dbReference type="PROSITE" id="PS50850">
    <property type="entry name" value="MFS"/>
    <property type="match status" value="1"/>
</dbReference>
<proteinExistence type="inferred from homology"/>
<feature type="transmembrane region" description="Helical" evidence="8">
    <location>
        <begin position="164"/>
        <end position="184"/>
    </location>
</feature>
<dbReference type="InterPro" id="IPR011701">
    <property type="entry name" value="MFS"/>
</dbReference>
<feature type="transmembrane region" description="Helical" evidence="8">
    <location>
        <begin position="343"/>
        <end position="364"/>
    </location>
</feature>
<evidence type="ECO:0000256" key="1">
    <source>
        <dbReference type="ARBA" id="ARBA00004651"/>
    </source>
</evidence>
<sequence>MHNGPRLRLIILLLGALTAIGPLTIDTYLPAFTAIAADLCTDVATVGLSMSSYFIGIAFGQLIYGPLLDVFGRKRPLVFGLLLYGVASFGCALSWNVQWLIGLRLVLALGACAGMVAARAVVRDLFPLHETARVFSLLMLVMGLAPIVAPTLGGIIVGSLGWRYIFILLGAVAGLMLLGVLLILPATAGHGRREALRPGRALRDYLAVLSVPGFTPRMLTGSFYIAGLFAYLTASPLVFMDLFGMSGPRYGWTMGCNALALIVGSQVNARLLKRSSLESVMWGSNLLQLAASALFVAGMLAGAVSLGLVLAFAALYMFCLGFLLPDVTALIMEPFGREQAGSASALLGAVQMLAGAVAAALVSWGYDGTLAVMAIGMPLCALASVALLWRERRGGLARV</sequence>
<protein>
    <recommendedName>
        <fullName evidence="9">Major facilitator superfamily (MFS) profile domain-containing protein</fullName>
    </recommendedName>
</protein>
<feature type="transmembrane region" description="Helical" evidence="8">
    <location>
        <begin position="284"/>
        <end position="304"/>
    </location>
</feature>
<feature type="transmembrane region" description="Helical" evidence="8">
    <location>
        <begin position="77"/>
        <end position="95"/>
    </location>
</feature>
<dbReference type="GO" id="GO:0015385">
    <property type="term" value="F:sodium:proton antiporter activity"/>
    <property type="evidence" value="ECO:0007669"/>
    <property type="project" value="TreeGrafter"/>
</dbReference>
<evidence type="ECO:0000256" key="8">
    <source>
        <dbReference type="SAM" id="Phobius"/>
    </source>
</evidence>
<dbReference type="NCBIfam" id="TIGR00710">
    <property type="entry name" value="efflux_Bcr_CflA"/>
    <property type="match status" value="1"/>
</dbReference>
<dbReference type="GO" id="GO:0042910">
    <property type="term" value="F:xenobiotic transmembrane transporter activity"/>
    <property type="evidence" value="ECO:0007669"/>
    <property type="project" value="InterPro"/>
</dbReference>
<reference evidence="10 11" key="1">
    <citation type="journal article" date="2017" name="Genome Announc.">
        <title>Complete Genome Sequences of Two Acetylene-Fermenting Pelobacter acetylenicus Strains.</title>
        <authorList>
            <person name="Sutton J.M."/>
            <person name="Baesman S.M."/>
            <person name="Fierst J.L."/>
            <person name="Poret-Peterson A.T."/>
            <person name="Oremland R.S."/>
            <person name="Dunlap D.S."/>
            <person name="Akob D.M."/>
        </authorList>
    </citation>
    <scope>NUCLEOTIDE SEQUENCE [LARGE SCALE GENOMIC DNA]</scope>
    <source>
        <strain evidence="10 11">DSM 3247</strain>
    </source>
</reference>
<dbReference type="InterPro" id="IPR004812">
    <property type="entry name" value="Efflux_drug-R_Bcr/CmlA"/>
</dbReference>
<dbReference type="Pfam" id="PF07690">
    <property type="entry name" value="MFS_1"/>
    <property type="match status" value="1"/>
</dbReference>
<name>A0A1L3GJX3_SYNAC</name>
<dbReference type="EMBL" id="CP015518">
    <property type="protein sequence ID" value="APG26185.1"/>
    <property type="molecule type" value="Genomic_DNA"/>
</dbReference>
<keyword evidence="7 8" id="KW-0472">Membrane</keyword>
<comment type="subcellular location">
    <subcellularLocation>
        <location evidence="1">Cell membrane</location>
        <topology evidence="1">Multi-pass membrane protein</topology>
    </subcellularLocation>
</comment>
<dbReference type="GO" id="GO:1990961">
    <property type="term" value="P:xenobiotic detoxification by transmembrane export across the plasma membrane"/>
    <property type="evidence" value="ECO:0007669"/>
    <property type="project" value="InterPro"/>
</dbReference>
<keyword evidence="11" id="KW-1185">Reference proteome</keyword>
<keyword evidence="6 8" id="KW-1133">Transmembrane helix</keyword>